<evidence type="ECO:0000313" key="3">
    <source>
        <dbReference type="Proteomes" id="UP000075714"/>
    </source>
</evidence>
<dbReference type="EMBL" id="LSYV01000002">
    <property type="protein sequence ID" value="KXZ56928.1"/>
    <property type="molecule type" value="Genomic_DNA"/>
</dbReference>
<protein>
    <submittedName>
        <fullName evidence="2">Uncharacterized protein</fullName>
    </submittedName>
</protein>
<name>A0A150H514_GONPE</name>
<evidence type="ECO:0000256" key="1">
    <source>
        <dbReference type="SAM" id="MobiDB-lite"/>
    </source>
</evidence>
<gene>
    <name evidence="2" type="ORF">GPECTOR_1g837</name>
</gene>
<organism evidence="2 3">
    <name type="scientific">Gonium pectorale</name>
    <name type="common">Green alga</name>
    <dbReference type="NCBI Taxonomy" id="33097"/>
    <lineage>
        <taxon>Eukaryota</taxon>
        <taxon>Viridiplantae</taxon>
        <taxon>Chlorophyta</taxon>
        <taxon>core chlorophytes</taxon>
        <taxon>Chlorophyceae</taxon>
        <taxon>CS clade</taxon>
        <taxon>Chlamydomonadales</taxon>
        <taxon>Volvocaceae</taxon>
        <taxon>Gonium</taxon>
    </lineage>
</organism>
<feature type="compositionally biased region" description="Low complexity" evidence="1">
    <location>
        <begin position="578"/>
        <end position="594"/>
    </location>
</feature>
<feature type="region of interest" description="Disordered" evidence="1">
    <location>
        <begin position="1"/>
        <end position="43"/>
    </location>
</feature>
<dbReference type="AlphaFoldDB" id="A0A150H514"/>
<keyword evidence="3" id="KW-1185">Reference proteome</keyword>
<dbReference type="Proteomes" id="UP000075714">
    <property type="component" value="Unassembled WGS sequence"/>
</dbReference>
<evidence type="ECO:0000313" key="2">
    <source>
        <dbReference type="EMBL" id="KXZ56928.1"/>
    </source>
</evidence>
<feature type="compositionally biased region" description="Low complexity" evidence="1">
    <location>
        <begin position="12"/>
        <end position="23"/>
    </location>
</feature>
<feature type="region of interest" description="Disordered" evidence="1">
    <location>
        <begin position="59"/>
        <end position="114"/>
    </location>
</feature>
<accession>A0A150H514</accession>
<proteinExistence type="predicted"/>
<feature type="compositionally biased region" description="Polar residues" evidence="1">
    <location>
        <begin position="1"/>
        <end position="11"/>
    </location>
</feature>
<sequence>MRANRSPQMPLQQNASAHQQQQQVFLVAPRPVGHGAPSAAWPPQFPNCYQARVIIPQQQQQQQQQQHPQQQDQQLQQQQPQQQHELLQQPPWQPLQQQSASEAASRAHDAAAAQAQSSMTALRVEETRARLAAAAWRVPCMRVVMGLSSSPPTATADGGDARDRLRRNAALLIRALVGEAMRCHELAQNASAPSRDGTTGAAGVGANGAASAPLAAEYSQTSVEATASAAALAKALADSIVVLTLDWQFYITFAKVLAAVQDQIAVQQARLHTSATVGDPAVSTPNAAAPAPAASTAQAASSTAAAAVAAVSAPPPLNLLAVLRAAMQVHPILVSIRAQPSAGAITEPNPHRRILRDYDGIAAFARSFTEKVAAATGASALASVTAAECSASGRHLQHTRMQGGAELRAAALDQRKATGQAIPAGPLGPLAAHPCPAAAHGVQAPRSGLVAAASAGVPCIGSQAGSGGGSESSCGGTAGGEAVGMAASVPGGGGAGASRAGAAAKVVPQAPALMGFEARSVEAEPRAAATCGAVDLDVCEVAARLGVDAVSGGGDPGTADRTSANAGMGGAVPPATPPSGGDVRPPGGRVAPGGNSDIAGNPTPQSPG</sequence>
<feature type="region of interest" description="Disordered" evidence="1">
    <location>
        <begin position="548"/>
        <end position="608"/>
    </location>
</feature>
<comment type="caution">
    <text evidence="2">The sequence shown here is derived from an EMBL/GenBank/DDBJ whole genome shotgun (WGS) entry which is preliminary data.</text>
</comment>
<reference evidence="3" key="1">
    <citation type="journal article" date="2016" name="Nat. Commun.">
        <title>The Gonium pectorale genome demonstrates co-option of cell cycle regulation during the evolution of multicellularity.</title>
        <authorList>
            <person name="Hanschen E.R."/>
            <person name="Marriage T.N."/>
            <person name="Ferris P.J."/>
            <person name="Hamaji T."/>
            <person name="Toyoda A."/>
            <person name="Fujiyama A."/>
            <person name="Neme R."/>
            <person name="Noguchi H."/>
            <person name="Minakuchi Y."/>
            <person name="Suzuki M."/>
            <person name="Kawai-Toyooka H."/>
            <person name="Smith D.R."/>
            <person name="Sparks H."/>
            <person name="Anderson J."/>
            <person name="Bakaric R."/>
            <person name="Luria V."/>
            <person name="Karger A."/>
            <person name="Kirschner M.W."/>
            <person name="Durand P.M."/>
            <person name="Michod R.E."/>
            <person name="Nozaki H."/>
            <person name="Olson B.J."/>
        </authorList>
    </citation>
    <scope>NUCLEOTIDE SEQUENCE [LARGE SCALE GENOMIC DNA]</scope>
    <source>
        <strain evidence="3">NIES-2863</strain>
    </source>
</reference>